<keyword evidence="2" id="KW-1185">Reference proteome</keyword>
<dbReference type="EMBL" id="ASPP01005625">
    <property type="protein sequence ID" value="ETO30200.1"/>
    <property type="molecule type" value="Genomic_DNA"/>
</dbReference>
<dbReference type="Proteomes" id="UP000023152">
    <property type="component" value="Unassembled WGS sequence"/>
</dbReference>
<evidence type="ECO:0000313" key="1">
    <source>
        <dbReference type="EMBL" id="ETO30200.1"/>
    </source>
</evidence>
<accession>X6NV59</accession>
<gene>
    <name evidence="1" type="ORF">RFI_06921</name>
</gene>
<protein>
    <submittedName>
        <fullName evidence="1">Uncharacterized protein</fullName>
    </submittedName>
</protein>
<organism evidence="1 2">
    <name type="scientific">Reticulomyxa filosa</name>
    <dbReference type="NCBI Taxonomy" id="46433"/>
    <lineage>
        <taxon>Eukaryota</taxon>
        <taxon>Sar</taxon>
        <taxon>Rhizaria</taxon>
        <taxon>Retaria</taxon>
        <taxon>Foraminifera</taxon>
        <taxon>Monothalamids</taxon>
        <taxon>Reticulomyxidae</taxon>
        <taxon>Reticulomyxa</taxon>
    </lineage>
</organism>
<dbReference type="AlphaFoldDB" id="X6NV59"/>
<name>X6NV59_RETFI</name>
<sequence length="421" mass="48656">MKTFLARKCSEIAFHALAVFHPLSNGNTYHGCIILESLLTHCPKPFLSKLVTDKDLQCYVFRPNNKTHTFCFSSLSMHNISLFFMYAYSERGTVLTKNALFRNLHQGNINSFFIGLICFRPSTKGPNLQPVKVCLPFLQHQGFSRISLCFKKLLKMFREWRFLDYLLEVSLSPKHGDEIATKYATFFIDLVARSACIEEGRLLFHGYEHLIVDSMIHALLDVDQSRTLWHRLMCGQTLVQFLDICSRPSIIDPASFADMAALGPPEPSPNQLFQMFNKSLKRLHTYIPQLCQAILFPQKQLEPIPLAGGIIQKPFGQIRLNCLELLTLSADMAQFKCGKVLAYLKPDFWKGILELAFVHKTNNLFLCHFRRLLHLSMIFRRRFLKLLFVTCGMLDSFIDFYNNDLPRSSYYLYVHTYTFSV</sequence>
<comment type="caution">
    <text evidence="1">The sequence shown here is derived from an EMBL/GenBank/DDBJ whole genome shotgun (WGS) entry which is preliminary data.</text>
</comment>
<evidence type="ECO:0000313" key="2">
    <source>
        <dbReference type="Proteomes" id="UP000023152"/>
    </source>
</evidence>
<proteinExistence type="predicted"/>
<reference evidence="1 2" key="1">
    <citation type="journal article" date="2013" name="Curr. Biol.">
        <title>The Genome of the Foraminiferan Reticulomyxa filosa.</title>
        <authorList>
            <person name="Glockner G."/>
            <person name="Hulsmann N."/>
            <person name="Schleicher M."/>
            <person name="Noegel A.A."/>
            <person name="Eichinger L."/>
            <person name="Gallinger C."/>
            <person name="Pawlowski J."/>
            <person name="Sierra R."/>
            <person name="Euteneuer U."/>
            <person name="Pillet L."/>
            <person name="Moustafa A."/>
            <person name="Platzer M."/>
            <person name="Groth M."/>
            <person name="Szafranski K."/>
            <person name="Schliwa M."/>
        </authorList>
    </citation>
    <scope>NUCLEOTIDE SEQUENCE [LARGE SCALE GENOMIC DNA]</scope>
</reference>